<dbReference type="InterPro" id="IPR014528">
    <property type="entry name" value="GdpP/PdeA"/>
</dbReference>
<dbReference type="InterPro" id="IPR001667">
    <property type="entry name" value="DDH_dom"/>
</dbReference>
<evidence type="ECO:0000259" key="4">
    <source>
        <dbReference type="Pfam" id="PF01368"/>
    </source>
</evidence>
<dbReference type="Gene3D" id="3.90.1640.10">
    <property type="entry name" value="inorganic pyrophosphatase (n-terminal core)"/>
    <property type="match status" value="1"/>
</dbReference>
<evidence type="ECO:0000313" key="6">
    <source>
        <dbReference type="EMBL" id="MBC8595501.1"/>
    </source>
</evidence>
<comment type="function">
    <text evidence="1">Has phosphodiesterase (PDE) activity against cyclic-di-AMP (c-di-AMP).</text>
</comment>
<dbReference type="Pfam" id="PF24898">
    <property type="entry name" value="GGDEF_GdpP"/>
    <property type="match status" value="1"/>
</dbReference>
<dbReference type="EMBL" id="JACRTE010000001">
    <property type="protein sequence ID" value="MBC8595501.1"/>
    <property type="molecule type" value="Genomic_DNA"/>
</dbReference>
<comment type="catalytic activity">
    <reaction evidence="1">
        <text>3',3'-c-di-AMP + H2O = 5'-O-phosphonoadenylyl-(3'-&gt;5')-adenosine + H(+)</text>
        <dbReference type="Rhea" id="RHEA:54420"/>
        <dbReference type="ChEBI" id="CHEBI:15377"/>
        <dbReference type="ChEBI" id="CHEBI:15378"/>
        <dbReference type="ChEBI" id="CHEBI:71500"/>
        <dbReference type="ChEBI" id="CHEBI:138171"/>
    </reaction>
</comment>
<keyword evidence="3" id="KW-0812">Transmembrane</keyword>
<dbReference type="Pfam" id="PF01368">
    <property type="entry name" value="DHH"/>
    <property type="match status" value="1"/>
</dbReference>
<dbReference type="AlphaFoldDB" id="A0A926IS05"/>
<keyword evidence="2" id="KW-0464">Manganese</keyword>
<feature type="binding site" evidence="2">
    <location>
        <position position="364"/>
    </location>
    <ligand>
        <name>Mn(2+)</name>
        <dbReference type="ChEBI" id="CHEBI:29035"/>
        <label>1</label>
    </ligand>
</feature>
<evidence type="ECO:0000259" key="5">
    <source>
        <dbReference type="Pfam" id="PF02272"/>
    </source>
</evidence>
<dbReference type="GO" id="GO:0003676">
    <property type="term" value="F:nucleic acid binding"/>
    <property type="evidence" value="ECO:0007669"/>
    <property type="project" value="UniProtKB-UniRule"/>
</dbReference>
<feature type="domain" description="DDH" evidence="4">
    <location>
        <begin position="354"/>
        <end position="507"/>
    </location>
</feature>
<comment type="caution">
    <text evidence="6">The sequence shown here is derived from an EMBL/GenBank/DDBJ whole genome shotgun (WGS) entry which is preliminary data.</text>
</comment>
<feature type="binding site" evidence="2">
    <location>
        <position position="360"/>
    </location>
    <ligand>
        <name>Mn(2+)</name>
        <dbReference type="ChEBI" id="CHEBI:29035"/>
        <label>1</label>
    </ligand>
</feature>
<dbReference type="PANTHER" id="PTHR47618">
    <property type="entry name" value="BIFUNCTIONAL OLIGORIBONUCLEASE AND PAP PHOSPHATASE NRNA"/>
    <property type="match status" value="1"/>
</dbReference>
<feature type="binding site" evidence="2">
    <location>
        <position position="510"/>
    </location>
    <ligand>
        <name>Mn(2+)</name>
        <dbReference type="ChEBI" id="CHEBI:29035"/>
        <label>2</label>
    </ligand>
</feature>
<name>A0A926IS05_9FIRM</name>
<dbReference type="EC" id="3.1.4.-" evidence="1"/>
<comment type="similarity">
    <text evidence="1">Belongs to the GdpP/PdeA phosphodiesterase family.</text>
</comment>
<evidence type="ECO:0000256" key="2">
    <source>
        <dbReference type="PIRSR" id="PIRSR026583-50"/>
    </source>
</evidence>
<feature type="domain" description="DHHA1" evidence="5">
    <location>
        <begin position="580"/>
        <end position="662"/>
    </location>
</feature>
<reference evidence="6" key="1">
    <citation type="submission" date="2020-08" db="EMBL/GenBank/DDBJ databases">
        <title>Genome public.</title>
        <authorList>
            <person name="Liu C."/>
            <person name="Sun Q."/>
        </authorList>
    </citation>
    <scope>NUCLEOTIDE SEQUENCE</scope>
    <source>
        <strain evidence="6">NSJ-50</strain>
    </source>
</reference>
<dbReference type="SUPFAM" id="SSF64182">
    <property type="entry name" value="DHH phosphoesterases"/>
    <property type="match status" value="1"/>
</dbReference>
<feature type="binding site" evidence="2">
    <location>
        <position position="455"/>
    </location>
    <ligand>
        <name>Mn(2+)</name>
        <dbReference type="ChEBI" id="CHEBI:29035"/>
        <label>2</label>
    </ligand>
</feature>
<organism evidence="6 7">
    <name type="scientific">Qingrenia yutianensis</name>
    <dbReference type="NCBI Taxonomy" id="2763676"/>
    <lineage>
        <taxon>Bacteria</taxon>
        <taxon>Bacillati</taxon>
        <taxon>Bacillota</taxon>
        <taxon>Clostridia</taxon>
        <taxon>Eubacteriales</taxon>
        <taxon>Oscillospiraceae</taxon>
        <taxon>Qingrenia</taxon>
    </lineage>
</organism>
<dbReference type="PANTHER" id="PTHR47618:SF2">
    <property type="entry name" value="CYCLIC-DI-AMP PHOSPHODIESTERASE GDPP"/>
    <property type="match status" value="1"/>
</dbReference>
<dbReference type="InterPro" id="IPR038763">
    <property type="entry name" value="DHH_sf"/>
</dbReference>
<dbReference type="PIRSF" id="PIRSF026583">
    <property type="entry name" value="YybT"/>
    <property type="match status" value="1"/>
</dbReference>
<sequence>MNLKKSLISFMINNAFYLWVILLFGIVTAFFDLRVAAFELIIFLGLAVFYIVTLVFRKREVMRYLSKLTTTIDSAHKDSLFNFPLPVVILSENGTITWYNEFFASLADIDFAKSDAFDKKINSIIPDFDFDSLYKEDDSSVSYYFKLGEKYYHVFGNITHIEDSDESCIVLYWDDRSDDELLKIKYDEEKFISAVMVIDNYDDIIQDTPSADRPMLIATFDEALTSLAAEVNGILKKLEKDRYFFYFDNKALRHFIDTKFEFLKDFRDIRIGNKFPLTLSIGIGCDGGSMAQNDAFSYVALDMALGRGGDQVVIKDKEKYSFFGGKSKEVEKRTRVKARIVSYALKELIEDAENVIIMGHRNADVDVMGSALGLFRACTALGKEVKLLMQSYNQSVKNLIDLLDDEYDDFIINEAYASEILTKKTLIIVADTHMKSLLEAPQLLECTSRIVVIDHHRRSADFIDNAVLTYHEPYASSASELITEMLQYMDSSIMLKRIEADALYAGIYLDTKNFSFKTGVRTFEAAAYLKKLGIDTVYIKKLFQVDMNTVAKKWRIIENAHFYKNNIVFAACEKSAEDMQTIVAQAADELLNVKGVTCSFVICQLGADVTISARSFGEINVQVILEKLSGGGHMTMAGAYIKNASVADVESQLKNLIDEYLKNK</sequence>
<dbReference type="Pfam" id="PF02272">
    <property type="entry name" value="DHHA1"/>
    <property type="match status" value="1"/>
</dbReference>
<keyword evidence="3" id="KW-1133">Transmembrane helix</keyword>
<feature type="binding site" evidence="2">
    <location>
        <position position="431"/>
    </location>
    <ligand>
        <name>Mn(2+)</name>
        <dbReference type="ChEBI" id="CHEBI:29035"/>
        <label>1</label>
    </ligand>
</feature>
<dbReference type="Proteomes" id="UP000647416">
    <property type="component" value="Unassembled WGS sequence"/>
</dbReference>
<keyword evidence="7" id="KW-1185">Reference proteome</keyword>
<gene>
    <name evidence="6" type="ORF">H8706_01270</name>
</gene>
<feature type="binding site" evidence="2">
    <location>
        <position position="366"/>
    </location>
    <ligand>
        <name>Mn(2+)</name>
        <dbReference type="ChEBI" id="CHEBI:29035"/>
        <label>2</label>
    </ligand>
</feature>
<feature type="transmembrane region" description="Helical" evidence="3">
    <location>
        <begin position="37"/>
        <end position="56"/>
    </location>
</feature>
<proteinExistence type="inferred from homology"/>
<comment type="subcellular location">
    <subcellularLocation>
        <location evidence="1">Cell membrane</location>
    </subcellularLocation>
</comment>
<dbReference type="GO" id="GO:0005886">
    <property type="term" value="C:plasma membrane"/>
    <property type="evidence" value="ECO:0007669"/>
    <property type="project" value="UniProtKB-SubCell"/>
</dbReference>
<dbReference type="GO" id="GO:0046872">
    <property type="term" value="F:metal ion binding"/>
    <property type="evidence" value="ECO:0007669"/>
    <property type="project" value="UniProtKB-KW"/>
</dbReference>
<dbReference type="GO" id="GO:0016787">
    <property type="term" value="F:hydrolase activity"/>
    <property type="evidence" value="ECO:0007669"/>
    <property type="project" value="UniProtKB-UniRule"/>
</dbReference>
<dbReference type="InterPro" id="IPR003156">
    <property type="entry name" value="DHHA1_dom"/>
</dbReference>
<keyword evidence="2" id="KW-0479">Metal-binding</keyword>
<evidence type="ECO:0000256" key="1">
    <source>
        <dbReference type="PIRNR" id="PIRNR026583"/>
    </source>
</evidence>
<dbReference type="Gene3D" id="3.10.310.30">
    <property type="match status" value="1"/>
</dbReference>
<comment type="cofactor">
    <cofactor evidence="2">
        <name>Mn(2+)</name>
        <dbReference type="ChEBI" id="CHEBI:29035"/>
    </cofactor>
    <text evidence="2">For phosphodiesterase activity, probably binds 2 Mn(2+) per subunit.</text>
</comment>
<keyword evidence="1 3" id="KW-0472">Membrane</keyword>
<dbReference type="InterPro" id="IPR051319">
    <property type="entry name" value="Oligoribo/pAp-PDE_c-di-AMP_PDE"/>
</dbReference>
<feature type="binding site" evidence="2">
    <location>
        <position position="431"/>
    </location>
    <ligand>
        <name>Mn(2+)</name>
        <dbReference type="ChEBI" id="CHEBI:29035"/>
        <label>2</label>
    </ligand>
</feature>
<evidence type="ECO:0000256" key="3">
    <source>
        <dbReference type="SAM" id="Phobius"/>
    </source>
</evidence>
<feature type="transmembrane region" description="Helical" evidence="3">
    <location>
        <begin position="12"/>
        <end position="31"/>
    </location>
</feature>
<keyword evidence="1" id="KW-0378">Hydrolase</keyword>
<dbReference type="Gene3D" id="3.30.450.20">
    <property type="entry name" value="PAS domain"/>
    <property type="match status" value="1"/>
</dbReference>
<protein>
    <recommendedName>
        <fullName evidence="1">Cyclic-di-AMP phosphodiesterase</fullName>
        <ecNumber evidence="1">3.1.4.-</ecNumber>
    </recommendedName>
</protein>
<evidence type="ECO:0000313" key="7">
    <source>
        <dbReference type="Proteomes" id="UP000647416"/>
    </source>
</evidence>
<dbReference type="FunFam" id="3.90.1640.10:FF:000002">
    <property type="entry name" value="Cyclic-di-AMP phosphodiesterase"/>
    <property type="match status" value="1"/>
</dbReference>
<accession>A0A926IS05</accession>
<keyword evidence="1" id="KW-1003">Cell membrane</keyword>
<dbReference type="RefSeq" id="WP_262431182.1">
    <property type="nucleotide sequence ID" value="NZ_JACRTE010000001.1"/>
</dbReference>